<dbReference type="AlphaFoldDB" id="A0A9P4K1N9"/>
<dbReference type="EMBL" id="ML986830">
    <property type="protein sequence ID" value="KAF2257869.1"/>
    <property type="molecule type" value="Genomic_DNA"/>
</dbReference>
<feature type="non-terminal residue" evidence="1">
    <location>
        <position position="1"/>
    </location>
</feature>
<protein>
    <submittedName>
        <fullName evidence="1">Uncharacterized protein</fullName>
    </submittedName>
</protein>
<keyword evidence="2" id="KW-1185">Reference proteome</keyword>
<sequence>AGIKIKYNYIANLRLLTNLEKRVLANCILNLDLRGQPLNYRYIIDIANLILYRYGKYNIS</sequence>
<organism evidence="1 2">
    <name type="scientific">Lojkania enalia</name>
    <dbReference type="NCBI Taxonomy" id="147567"/>
    <lineage>
        <taxon>Eukaryota</taxon>
        <taxon>Fungi</taxon>
        <taxon>Dikarya</taxon>
        <taxon>Ascomycota</taxon>
        <taxon>Pezizomycotina</taxon>
        <taxon>Dothideomycetes</taxon>
        <taxon>Pleosporomycetidae</taxon>
        <taxon>Pleosporales</taxon>
        <taxon>Pleosporales incertae sedis</taxon>
        <taxon>Lojkania</taxon>
    </lineage>
</organism>
<dbReference type="Proteomes" id="UP000800093">
    <property type="component" value="Unassembled WGS sequence"/>
</dbReference>
<proteinExistence type="predicted"/>
<name>A0A9P4K1N9_9PLEO</name>
<comment type="caution">
    <text evidence="1">The sequence shown here is derived from an EMBL/GenBank/DDBJ whole genome shotgun (WGS) entry which is preliminary data.</text>
</comment>
<accession>A0A9P4K1N9</accession>
<evidence type="ECO:0000313" key="2">
    <source>
        <dbReference type="Proteomes" id="UP000800093"/>
    </source>
</evidence>
<reference evidence="2" key="1">
    <citation type="journal article" date="2020" name="Stud. Mycol.">
        <title>101 Dothideomycetes genomes: A test case for predicting lifestyles and emergence of pathogens.</title>
        <authorList>
            <person name="Haridas S."/>
            <person name="Albert R."/>
            <person name="Binder M."/>
            <person name="Bloem J."/>
            <person name="LaButti K."/>
            <person name="Salamov A."/>
            <person name="Andreopoulos B."/>
            <person name="Baker S."/>
            <person name="Barry K."/>
            <person name="Bills G."/>
            <person name="Bluhm B."/>
            <person name="Cannon C."/>
            <person name="Castanera R."/>
            <person name="Culley D."/>
            <person name="Daum C."/>
            <person name="Ezra D."/>
            <person name="Gonzalez J."/>
            <person name="Henrissat B."/>
            <person name="Kuo A."/>
            <person name="Liang C."/>
            <person name="Lipzen A."/>
            <person name="Lutzoni F."/>
            <person name="Magnuson J."/>
            <person name="Mondo S."/>
            <person name="Nolan M."/>
            <person name="Ohm R."/>
            <person name="Pangilinan J."/>
            <person name="Park H.-J."/>
            <person name="Ramirez L."/>
            <person name="Alfaro M."/>
            <person name="Sun H."/>
            <person name="Tritt A."/>
            <person name="Yoshinaga Y."/>
            <person name="Zwiers L.-H."/>
            <person name="Turgeon B."/>
            <person name="Goodwin S."/>
            <person name="Spatafora J."/>
            <person name="Crous P."/>
            <person name="Grigoriev I."/>
        </authorList>
    </citation>
    <scope>NUCLEOTIDE SEQUENCE [LARGE SCALE GENOMIC DNA]</scope>
    <source>
        <strain evidence="2">CBS 304.66</strain>
    </source>
</reference>
<evidence type="ECO:0000313" key="1">
    <source>
        <dbReference type="EMBL" id="KAF2257869.1"/>
    </source>
</evidence>
<gene>
    <name evidence="1" type="ORF">CC78DRAFT_481243</name>
</gene>